<keyword evidence="14" id="KW-1185">Reference proteome</keyword>
<dbReference type="InterPro" id="IPR036097">
    <property type="entry name" value="HisK_dim/P_sf"/>
</dbReference>
<dbReference type="GO" id="GO:0000156">
    <property type="term" value="F:phosphorelay response regulator activity"/>
    <property type="evidence" value="ECO:0007669"/>
    <property type="project" value="TreeGrafter"/>
</dbReference>
<keyword evidence="11" id="KW-0472">Membrane</keyword>
<dbReference type="Gene3D" id="1.10.287.130">
    <property type="match status" value="1"/>
</dbReference>
<dbReference type="SUPFAM" id="SSF47384">
    <property type="entry name" value="Homodimeric domain of signal transducing histidine kinase"/>
    <property type="match status" value="1"/>
</dbReference>
<dbReference type="PRINTS" id="PR00344">
    <property type="entry name" value="BCTRLSENSOR"/>
</dbReference>
<evidence type="ECO:0000313" key="14">
    <source>
        <dbReference type="Proteomes" id="UP000680865"/>
    </source>
</evidence>
<evidence type="ECO:0000256" key="6">
    <source>
        <dbReference type="ARBA" id="ARBA00022741"/>
    </source>
</evidence>
<feature type="domain" description="Histidine kinase" evidence="12">
    <location>
        <begin position="194"/>
        <end position="410"/>
    </location>
</feature>
<sequence length="415" mass="44229">MNRPGTARSDPDQALLSRARRVIAAQTAAAITVSLLVLGALALIVVIHSQNTAAATLLRQTAATAEDVDDPPPGVWIFVRNAAGGIDASDDVPEGLPDREAIDRVRAGAPTATTRIDGREGGYLALTRQRGTRTVQVVMSRHEQHDERERLLGALLAGEVVGLVIAVLSAALLARRATAPLAEALARQRQFVADASHELRTPLTQLHTRAQLLQMDLRADVDLEQVSADVDHLVTGTRHLGEVVEDLLLSTQLGRRDDAQTPIDLRAVASAVIAEQADRARNQDVALTLDPGVGEPTRVLGRQAALRRVLTALVDNALSHTETGGHVSVTLGRDRAMVTVVVRDDGTGFDPADAERLFARFARAGDHDHRRFGLGLALAREVITGHGGTIEAWGSPGQGAAFTIRLPPASEDLVR</sequence>
<evidence type="ECO:0000256" key="2">
    <source>
        <dbReference type="ARBA" id="ARBA00004236"/>
    </source>
</evidence>
<dbReference type="GO" id="GO:0007234">
    <property type="term" value="P:osmosensory signaling via phosphorelay pathway"/>
    <property type="evidence" value="ECO:0007669"/>
    <property type="project" value="TreeGrafter"/>
</dbReference>
<dbReference type="EMBL" id="BOQP01000067">
    <property type="protein sequence ID" value="GIM84477.1"/>
    <property type="molecule type" value="Genomic_DNA"/>
</dbReference>
<accession>A0A919W0Q3</accession>
<dbReference type="GO" id="GO:0005886">
    <property type="term" value="C:plasma membrane"/>
    <property type="evidence" value="ECO:0007669"/>
    <property type="project" value="UniProtKB-SubCell"/>
</dbReference>
<evidence type="ECO:0000256" key="5">
    <source>
        <dbReference type="ARBA" id="ARBA00022679"/>
    </source>
</evidence>
<dbReference type="EC" id="2.7.13.3" evidence="3"/>
<dbReference type="AlphaFoldDB" id="A0A919W0Q3"/>
<evidence type="ECO:0000256" key="11">
    <source>
        <dbReference type="SAM" id="Phobius"/>
    </source>
</evidence>
<dbReference type="PANTHER" id="PTHR42878">
    <property type="entry name" value="TWO-COMPONENT HISTIDINE KINASE"/>
    <property type="match status" value="1"/>
</dbReference>
<dbReference type="InterPro" id="IPR004358">
    <property type="entry name" value="Sig_transdc_His_kin-like_C"/>
</dbReference>
<evidence type="ECO:0000256" key="10">
    <source>
        <dbReference type="ARBA" id="ARBA00039401"/>
    </source>
</evidence>
<dbReference type="InterPro" id="IPR050351">
    <property type="entry name" value="BphY/WalK/GraS-like"/>
</dbReference>
<dbReference type="SUPFAM" id="SSF55874">
    <property type="entry name" value="ATPase domain of HSP90 chaperone/DNA topoisomerase II/histidine kinase"/>
    <property type="match status" value="1"/>
</dbReference>
<evidence type="ECO:0000256" key="9">
    <source>
        <dbReference type="ARBA" id="ARBA00023012"/>
    </source>
</evidence>
<evidence type="ECO:0000256" key="3">
    <source>
        <dbReference type="ARBA" id="ARBA00012438"/>
    </source>
</evidence>
<feature type="transmembrane region" description="Helical" evidence="11">
    <location>
        <begin position="151"/>
        <end position="174"/>
    </location>
</feature>
<keyword evidence="4" id="KW-0597">Phosphoprotein</keyword>
<dbReference type="Proteomes" id="UP000680865">
    <property type="component" value="Unassembled WGS sequence"/>
</dbReference>
<dbReference type="PANTHER" id="PTHR42878:SF7">
    <property type="entry name" value="SENSOR HISTIDINE KINASE GLRK"/>
    <property type="match status" value="1"/>
</dbReference>
<dbReference type="InterPro" id="IPR005467">
    <property type="entry name" value="His_kinase_dom"/>
</dbReference>
<evidence type="ECO:0000256" key="1">
    <source>
        <dbReference type="ARBA" id="ARBA00000085"/>
    </source>
</evidence>
<keyword evidence="8" id="KW-0067">ATP-binding</keyword>
<dbReference type="Pfam" id="PF00512">
    <property type="entry name" value="HisKA"/>
    <property type="match status" value="1"/>
</dbReference>
<dbReference type="CDD" id="cd00075">
    <property type="entry name" value="HATPase"/>
    <property type="match status" value="1"/>
</dbReference>
<dbReference type="SMART" id="SM00388">
    <property type="entry name" value="HisKA"/>
    <property type="match status" value="1"/>
</dbReference>
<dbReference type="InterPro" id="IPR003594">
    <property type="entry name" value="HATPase_dom"/>
</dbReference>
<comment type="subcellular location">
    <subcellularLocation>
        <location evidence="2">Cell membrane</location>
    </subcellularLocation>
</comment>
<comment type="catalytic activity">
    <reaction evidence="1">
        <text>ATP + protein L-histidine = ADP + protein N-phospho-L-histidine.</text>
        <dbReference type="EC" id="2.7.13.3"/>
    </reaction>
</comment>
<keyword evidence="11" id="KW-0812">Transmembrane</keyword>
<protein>
    <recommendedName>
        <fullName evidence="10">Sensor-like histidine kinase SenX3</fullName>
        <ecNumber evidence="3">2.7.13.3</ecNumber>
    </recommendedName>
</protein>
<dbReference type="RefSeq" id="WP_213003452.1">
    <property type="nucleotide sequence ID" value="NZ_BAAATW010000026.1"/>
</dbReference>
<keyword evidence="5" id="KW-0808">Transferase</keyword>
<dbReference type="Pfam" id="PF02518">
    <property type="entry name" value="HATPase_c"/>
    <property type="match status" value="1"/>
</dbReference>
<name>A0A919W0Q3_9ACTN</name>
<dbReference type="GO" id="GO:0030295">
    <property type="term" value="F:protein kinase activator activity"/>
    <property type="evidence" value="ECO:0007669"/>
    <property type="project" value="TreeGrafter"/>
</dbReference>
<dbReference type="GO" id="GO:0000155">
    <property type="term" value="F:phosphorelay sensor kinase activity"/>
    <property type="evidence" value="ECO:0007669"/>
    <property type="project" value="InterPro"/>
</dbReference>
<reference evidence="13" key="1">
    <citation type="submission" date="2021-03" db="EMBL/GenBank/DDBJ databases">
        <title>Whole genome shotgun sequence of Actinoplanes consettensis NBRC 14913.</title>
        <authorList>
            <person name="Komaki H."/>
            <person name="Tamura T."/>
        </authorList>
    </citation>
    <scope>NUCLEOTIDE SEQUENCE</scope>
    <source>
        <strain evidence="13">NBRC 14913</strain>
    </source>
</reference>
<dbReference type="Gene3D" id="3.30.565.10">
    <property type="entry name" value="Histidine kinase-like ATPase, C-terminal domain"/>
    <property type="match status" value="1"/>
</dbReference>
<keyword evidence="9" id="KW-0902">Two-component regulatory system</keyword>
<dbReference type="SMART" id="SM00387">
    <property type="entry name" value="HATPase_c"/>
    <property type="match status" value="1"/>
</dbReference>
<keyword evidence="11" id="KW-1133">Transmembrane helix</keyword>
<organism evidence="13 14">
    <name type="scientific">Winogradskya consettensis</name>
    <dbReference type="NCBI Taxonomy" id="113560"/>
    <lineage>
        <taxon>Bacteria</taxon>
        <taxon>Bacillati</taxon>
        <taxon>Actinomycetota</taxon>
        <taxon>Actinomycetes</taxon>
        <taxon>Micromonosporales</taxon>
        <taxon>Micromonosporaceae</taxon>
        <taxon>Winogradskya</taxon>
    </lineage>
</organism>
<keyword evidence="6" id="KW-0547">Nucleotide-binding</keyword>
<evidence type="ECO:0000313" key="13">
    <source>
        <dbReference type="EMBL" id="GIM84477.1"/>
    </source>
</evidence>
<evidence type="ECO:0000256" key="4">
    <source>
        <dbReference type="ARBA" id="ARBA00022553"/>
    </source>
</evidence>
<dbReference type="GO" id="GO:0005524">
    <property type="term" value="F:ATP binding"/>
    <property type="evidence" value="ECO:0007669"/>
    <property type="project" value="UniProtKB-KW"/>
</dbReference>
<proteinExistence type="predicted"/>
<gene>
    <name evidence="13" type="ORF">Aco04nite_91580</name>
</gene>
<comment type="caution">
    <text evidence="13">The sequence shown here is derived from an EMBL/GenBank/DDBJ whole genome shotgun (WGS) entry which is preliminary data.</text>
</comment>
<dbReference type="InterPro" id="IPR036890">
    <property type="entry name" value="HATPase_C_sf"/>
</dbReference>
<evidence type="ECO:0000259" key="12">
    <source>
        <dbReference type="PROSITE" id="PS50109"/>
    </source>
</evidence>
<dbReference type="CDD" id="cd00082">
    <property type="entry name" value="HisKA"/>
    <property type="match status" value="1"/>
</dbReference>
<evidence type="ECO:0000256" key="8">
    <source>
        <dbReference type="ARBA" id="ARBA00022840"/>
    </source>
</evidence>
<keyword evidence="7 13" id="KW-0418">Kinase</keyword>
<dbReference type="PROSITE" id="PS50109">
    <property type="entry name" value="HIS_KIN"/>
    <property type="match status" value="1"/>
</dbReference>
<feature type="transmembrane region" description="Helical" evidence="11">
    <location>
        <begin position="23"/>
        <end position="47"/>
    </location>
</feature>
<dbReference type="InterPro" id="IPR003661">
    <property type="entry name" value="HisK_dim/P_dom"/>
</dbReference>
<evidence type="ECO:0000256" key="7">
    <source>
        <dbReference type="ARBA" id="ARBA00022777"/>
    </source>
</evidence>